<proteinExistence type="predicted"/>
<dbReference type="RefSeq" id="WP_162658430.1">
    <property type="nucleotide sequence ID" value="NZ_LR593887.1"/>
</dbReference>
<evidence type="ECO:0000256" key="1">
    <source>
        <dbReference type="SAM" id="MobiDB-lite"/>
    </source>
</evidence>
<dbReference type="Proteomes" id="UP000464378">
    <property type="component" value="Chromosome"/>
</dbReference>
<feature type="region of interest" description="Disordered" evidence="1">
    <location>
        <begin position="184"/>
        <end position="230"/>
    </location>
</feature>
<dbReference type="EMBL" id="LR586016">
    <property type="protein sequence ID" value="VIP03350.1"/>
    <property type="molecule type" value="Genomic_DNA"/>
</dbReference>
<dbReference type="NCBIfam" id="NF041518">
    <property type="entry name" value="choice_anch_Q"/>
    <property type="match status" value="1"/>
</dbReference>
<sequence>MNRSRLHVERLEDRAVPAILTVTSLADSGNGTLREQISIANSTNEHDVIRFSETLARGVIDLVSIADRTWGPTALWITSSITVEGTGQILRRAGGAGAMRLFGIAPGASLRLEHLSLENGLALGGNGGSGEAGGGGGAGLGGAIYNAGSLTLVATTFANNHAIGGDGGDGGNLGAGYGVGGSLQGNGGVLPPPVNPPVLPPPNNPPIVQPSPPPPLSPPVEGGGLDSSKTTQLKHGNIHDATLAILTGAVATIPTPPPATLPPIPSTPPLPAVNTLIPSVYGQGGTANALDALGGFGSGAAGRAGINLTGGLGGGQGLGTAGGGGAGMGGAIFNQGGTLTIINSTFVDNLAMAGEGGFNGVQSALSGSAFGGAIFNLSGVVTVVHSTLTRNRVILPTSVPATAPSTARGAGIFSTAVSMEGISGVAGRVELINSIVFGNAGGPDVSNPDQAGFGSSVIAVLPNRVGSLQGGNIDSRGVSNDDPGLGSFQDHGGWTKTVSLRPGSSAQNLGAEVPRQLGPALDQRGLPRDDKPDLGAYEVANPLAIPPVPLSQQSSEDDTVMLIVSAYRSILRRNPTATETGQASQLLQAADLEALAESLWQSREHREFQVRQMSLAVLGRTPTATESQSWVGKLLQGVGELVLLQELFAHSEFGGSLNSTSFLDKLGWQLWNRELTFTERDSALQRLNSGVSRETIIQEWLWNVEFLTPTLQGYHVAFVGNRMSAESAMLMAERIRVGEERLDRFVIQMIVDQSLKQIQVPLTP</sequence>
<organism evidence="2">
    <name type="scientific">Tuwongella immobilis</name>
    <dbReference type="NCBI Taxonomy" id="692036"/>
    <lineage>
        <taxon>Bacteria</taxon>
        <taxon>Pseudomonadati</taxon>
        <taxon>Planctomycetota</taxon>
        <taxon>Planctomycetia</taxon>
        <taxon>Gemmatales</taxon>
        <taxon>Gemmataceae</taxon>
        <taxon>Tuwongella</taxon>
    </lineage>
</organism>
<dbReference type="SUPFAM" id="SSF51126">
    <property type="entry name" value="Pectin lyase-like"/>
    <property type="match status" value="1"/>
</dbReference>
<name>A0A6C2YP04_9BACT</name>
<gene>
    <name evidence="2" type="ORF">GMBLW1_06100</name>
</gene>
<dbReference type="AlphaFoldDB" id="A0A6C2YP04"/>
<reference evidence="2" key="1">
    <citation type="submission" date="2019-04" db="EMBL/GenBank/DDBJ databases">
        <authorList>
            <consortium name="Science for Life Laboratories"/>
        </authorList>
    </citation>
    <scope>NUCLEOTIDE SEQUENCE</scope>
    <source>
        <strain evidence="2">MBLW1</strain>
    </source>
</reference>
<evidence type="ECO:0000313" key="2">
    <source>
        <dbReference type="EMBL" id="VIP03350.1"/>
    </source>
</evidence>
<dbReference type="InterPro" id="IPR011050">
    <property type="entry name" value="Pectin_lyase_fold/virulence"/>
</dbReference>
<keyword evidence="3" id="KW-1185">Reference proteome</keyword>
<dbReference type="KEGG" id="tim:GMBLW1_06100"/>
<dbReference type="InterPro" id="IPR059226">
    <property type="entry name" value="Choice_anch_Q_dom"/>
</dbReference>
<dbReference type="InParanoid" id="A0A6C2YP04"/>
<protein>
    <submittedName>
        <fullName evidence="2">Uncharacterized protein</fullName>
    </submittedName>
</protein>
<evidence type="ECO:0000313" key="3">
    <source>
        <dbReference type="Proteomes" id="UP000464378"/>
    </source>
</evidence>
<dbReference type="EMBL" id="LR593887">
    <property type="protein sequence ID" value="VTS04072.1"/>
    <property type="molecule type" value="Genomic_DNA"/>
</dbReference>
<feature type="compositionally biased region" description="Pro residues" evidence="1">
    <location>
        <begin position="190"/>
        <end position="218"/>
    </location>
</feature>
<accession>A0A6C2YP04</accession>